<name>A0A8K0KS87_LADFU</name>
<dbReference type="PANTHER" id="PTHR23048">
    <property type="entry name" value="MYOSIN LIGHT CHAIN 1, 3"/>
    <property type="match status" value="1"/>
</dbReference>
<dbReference type="FunFam" id="1.10.238.10:FF:000003">
    <property type="entry name" value="Calmodulin A"/>
    <property type="match status" value="1"/>
</dbReference>
<dbReference type="Pfam" id="PF13202">
    <property type="entry name" value="EF-hand_5"/>
    <property type="match status" value="1"/>
</dbReference>
<dbReference type="InterPro" id="IPR050230">
    <property type="entry name" value="CALM/Myosin/TropC-like"/>
</dbReference>
<dbReference type="EMBL" id="KZ309466">
    <property type="protein sequence ID" value="KAG8238901.1"/>
    <property type="molecule type" value="Genomic_DNA"/>
</dbReference>
<dbReference type="OrthoDB" id="26525at2759"/>
<reference evidence="4" key="2">
    <citation type="submission" date="2017-10" db="EMBL/GenBank/DDBJ databases">
        <title>Ladona fulva Genome sequencing and assembly.</title>
        <authorList>
            <person name="Murali S."/>
            <person name="Richards S."/>
            <person name="Bandaranaike D."/>
            <person name="Bellair M."/>
            <person name="Blankenburg K."/>
            <person name="Chao H."/>
            <person name="Dinh H."/>
            <person name="Doddapaneni H."/>
            <person name="Dugan-Rocha S."/>
            <person name="Elkadiri S."/>
            <person name="Gnanaolivu R."/>
            <person name="Hernandez B."/>
            <person name="Skinner E."/>
            <person name="Javaid M."/>
            <person name="Lee S."/>
            <person name="Li M."/>
            <person name="Ming W."/>
            <person name="Munidasa M."/>
            <person name="Muniz J."/>
            <person name="Nguyen L."/>
            <person name="Hughes D."/>
            <person name="Osuji N."/>
            <person name="Pu L.-L."/>
            <person name="Puazo M."/>
            <person name="Qu C."/>
            <person name="Quiroz J."/>
            <person name="Raj R."/>
            <person name="Weissenberger G."/>
            <person name="Xin Y."/>
            <person name="Zou X."/>
            <person name="Han Y."/>
            <person name="Worley K."/>
            <person name="Muzny D."/>
            <person name="Gibbs R."/>
        </authorList>
    </citation>
    <scope>NUCLEOTIDE SEQUENCE</scope>
    <source>
        <strain evidence="4">Sampled in the wild</strain>
    </source>
</reference>
<keyword evidence="5" id="KW-1185">Reference proteome</keyword>
<dbReference type="Pfam" id="PF13499">
    <property type="entry name" value="EF-hand_7"/>
    <property type="match status" value="1"/>
</dbReference>
<evidence type="ECO:0000313" key="4">
    <source>
        <dbReference type="EMBL" id="KAG8238901.1"/>
    </source>
</evidence>
<organism evidence="4 5">
    <name type="scientific">Ladona fulva</name>
    <name type="common">Scarce chaser dragonfly</name>
    <name type="synonym">Libellula fulva</name>
    <dbReference type="NCBI Taxonomy" id="123851"/>
    <lineage>
        <taxon>Eukaryota</taxon>
        <taxon>Metazoa</taxon>
        <taxon>Ecdysozoa</taxon>
        <taxon>Arthropoda</taxon>
        <taxon>Hexapoda</taxon>
        <taxon>Insecta</taxon>
        <taxon>Pterygota</taxon>
        <taxon>Palaeoptera</taxon>
        <taxon>Odonata</taxon>
        <taxon>Epiprocta</taxon>
        <taxon>Anisoptera</taxon>
        <taxon>Libelluloidea</taxon>
        <taxon>Libellulidae</taxon>
        <taxon>Ladona</taxon>
    </lineage>
</organism>
<protein>
    <recommendedName>
        <fullName evidence="3">EF-hand domain-containing protein</fullName>
    </recommendedName>
</protein>
<reference evidence="4" key="1">
    <citation type="submission" date="2013-04" db="EMBL/GenBank/DDBJ databases">
        <authorList>
            <person name="Qu J."/>
            <person name="Murali S.C."/>
            <person name="Bandaranaike D."/>
            <person name="Bellair M."/>
            <person name="Blankenburg K."/>
            <person name="Chao H."/>
            <person name="Dinh H."/>
            <person name="Doddapaneni H."/>
            <person name="Downs B."/>
            <person name="Dugan-Rocha S."/>
            <person name="Elkadiri S."/>
            <person name="Gnanaolivu R.D."/>
            <person name="Hernandez B."/>
            <person name="Javaid M."/>
            <person name="Jayaseelan J.C."/>
            <person name="Lee S."/>
            <person name="Li M."/>
            <person name="Ming W."/>
            <person name="Munidasa M."/>
            <person name="Muniz J."/>
            <person name="Nguyen L."/>
            <person name="Ongeri F."/>
            <person name="Osuji N."/>
            <person name="Pu L.-L."/>
            <person name="Puazo M."/>
            <person name="Qu C."/>
            <person name="Quiroz J."/>
            <person name="Raj R."/>
            <person name="Weissenberger G."/>
            <person name="Xin Y."/>
            <person name="Zou X."/>
            <person name="Han Y."/>
            <person name="Richards S."/>
            <person name="Worley K."/>
            <person name="Muzny D."/>
            <person name="Gibbs R."/>
        </authorList>
    </citation>
    <scope>NUCLEOTIDE SEQUENCE</scope>
    <source>
        <strain evidence="4">Sampled in the wild</strain>
    </source>
</reference>
<gene>
    <name evidence="4" type="ORF">J437_LFUL015186</name>
</gene>
<dbReference type="InterPro" id="IPR011992">
    <property type="entry name" value="EF-hand-dom_pair"/>
</dbReference>
<comment type="caution">
    <text evidence="4">The sequence shown here is derived from an EMBL/GenBank/DDBJ whole genome shotgun (WGS) entry which is preliminary data.</text>
</comment>
<dbReference type="PROSITE" id="PS00018">
    <property type="entry name" value="EF_HAND_1"/>
    <property type="match status" value="1"/>
</dbReference>
<feature type="domain" description="EF-hand" evidence="3">
    <location>
        <begin position="1"/>
        <end position="34"/>
    </location>
</feature>
<dbReference type="GO" id="GO:0016460">
    <property type="term" value="C:myosin II complex"/>
    <property type="evidence" value="ECO:0007669"/>
    <property type="project" value="TreeGrafter"/>
</dbReference>
<dbReference type="PROSITE" id="PS50222">
    <property type="entry name" value="EF_HAND_2"/>
    <property type="match status" value="3"/>
</dbReference>
<evidence type="ECO:0000259" key="3">
    <source>
        <dbReference type="PROSITE" id="PS50222"/>
    </source>
</evidence>
<dbReference type="InterPro" id="IPR018247">
    <property type="entry name" value="EF_Hand_1_Ca_BS"/>
</dbReference>
<dbReference type="Gene3D" id="1.10.238.10">
    <property type="entry name" value="EF-hand"/>
    <property type="match status" value="2"/>
</dbReference>
<dbReference type="SMART" id="SM00054">
    <property type="entry name" value="EFh"/>
    <property type="match status" value="3"/>
</dbReference>
<dbReference type="GO" id="GO:0005509">
    <property type="term" value="F:calcium ion binding"/>
    <property type="evidence" value="ECO:0007669"/>
    <property type="project" value="InterPro"/>
</dbReference>
<dbReference type="SUPFAM" id="SSF47473">
    <property type="entry name" value="EF-hand"/>
    <property type="match status" value="1"/>
</dbReference>
<feature type="domain" description="EF-hand" evidence="3">
    <location>
        <begin position="35"/>
        <end position="70"/>
    </location>
</feature>
<dbReference type="AlphaFoldDB" id="A0A8K0KS87"/>
<dbReference type="InterPro" id="IPR002048">
    <property type="entry name" value="EF_hand_dom"/>
</dbReference>
<evidence type="ECO:0000313" key="5">
    <source>
        <dbReference type="Proteomes" id="UP000792457"/>
    </source>
</evidence>
<proteinExistence type="predicted"/>
<evidence type="ECO:0000256" key="2">
    <source>
        <dbReference type="ARBA" id="ARBA00022837"/>
    </source>
</evidence>
<accession>A0A8K0KS87</accession>
<evidence type="ECO:0000256" key="1">
    <source>
        <dbReference type="ARBA" id="ARBA00022737"/>
    </source>
</evidence>
<sequence length="103" mass="11318">MQIMRKAFQMFDTSKSGFIETLKISTILNTIGQAYDDGELNALIEEQDPNGNGYITTATLREILAALDDKLGPEDLDGIIAEIDTDGSGTVDFDEFMEMMTGE</sequence>
<dbReference type="Proteomes" id="UP000792457">
    <property type="component" value="Unassembled WGS sequence"/>
</dbReference>
<keyword evidence="1" id="KW-0677">Repeat</keyword>
<dbReference type="CDD" id="cd00051">
    <property type="entry name" value="EFh"/>
    <property type="match status" value="1"/>
</dbReference>
<feature type="domain" description="EF-hand" evidence="3">
    <location>
        <begin position="71"/>
        <end position="103"/>
    </location>
</feature>
<keyword evidence="2" id="KW-0106">Calcium</keyword>
<dbReference type="PANTHER" id="PTHR23048:SF0">
    <property type="entry name" value="CALMODULIN LIKE 3"/>
    <property type="match status" value="1"/>
</dbReference>